<feature type="region of interest" description="Disordered" evidence="1">
    <location>
        <begin position="1"/>
        <end position="33"/>
    </location>
</feature>
<sequence>MCENKSMRGRFQLFDMSHMPQGEDHRGGQRGGG</sequence>
<dbReference type="EMBL" id="VSSQ01064423">
    <property type="protein sequence ID" value="MPN17327.1"/>
    <property type="molecule type" value="Genomic_DNA"/>
</dbReference>
<accession>A0A645FSB2</accession>
<protein>
    <submittedName>
        <fullName evidence="2">Uncharacterized protein</fullName>
    </submittedName>
</protein>
<organism evidence="2">
    <name type="scientific">bioreactor metagenome</name>
    <dbReference type="NCBI Taxonomy" id="1076179"/>
    <lineage>
        <taxon>unclassified sequences</taxon>
        <taxon>metagenomes</taxon>
        <taxon>ecological metagenomes</taxon>
    </lineage>
</organism>
<name>A0A645FSB2_9ZZZZ</name>
<comment type="caution">
    <text evidence="2">The sequence shown here is derived from an EMBL/GenBank/DDBJ whole genome shotgun (WGS) entry which is preliminary data.</text>
</comment>
<reference evidence="2" key="1">
    <citation type="submission" date="2019-08" db="EMBL/GenBank/DDBJ databases">
        <authorList>
            <person name="Kucharzyk K."/>
            <person name="Murdoch R.W."/>
            <person name="Higgins S."/>
            <person name="Loffler F."/>
        </authorList>
    </citation>
    <scope>NUCLEOTIDE SEQUENCE</scope>
</reference>
<proteinExistence type="predicted"/>
<gene>
    <name evidence="2" type="ORF">SDC9_164680</name>
</gene>
<evidence type="ECO:0000313" key="2">
    <source>
        <dbReference type="EMBL" id="MPN17327.1"/>
    </source>
</evidence>
<dbReference type="AlphaFoldDB" id="A0A645FSB2"/>
<evidence type="ECO:0000256" key="1">
    <source>
        <dbReference type="SAM" id="MobiDB-lite"/>
    </source>
</evidence>